<sequence>MWTYQEYPLARNHPVCICGDTEFEIGAYAKSILDILIARAGPDSKSLGRVKKLPQMFSKLRRHTADKLADLDRRSTELENTAWRKCKDLRDRIYALYGFSSILRDLFPVDYNKSLNQVMYETAKFLIMVEGVGLKMLAWFSVREDRFADDSIPSWVPDFTTVSAFDVSPKDFEAQQKTLLDPKPTVFYSNGRSPDSATPVRQIIDAFAKIPDIQSIWNHVWEPEDVPYRILLACLNYSGADCSAVRVSRVYIRNISRTLLKPRRKGADAISGKRVAEIQHLLGDALPELARKTVFVLDNGTAGCAGFGIGENEIEDGDQALTDVHHLGYPLVVRPDPSRGDSGRTYYRIVGLAYVDGRRFSCADSGHIWWAIGGGFFEGTMTVWRIQMLIATQSTQEFGGSGLNCTSTANVMRRLSFPPDRS</sequence>
<proteinExistence type="predicted"/>
<gene>
    <name evidence="1" type="ORF">BO71DRAFT_489317</name>
</gene>
<dbReference type="PANTHER" id="PTHR24148">
    <property type="entry name" value="ANKYRIN REPEAT DOMAIN-CONTAINING PROTEIN 39 HOMOLOG-RELATED"/>
    <property type="match status" value="1"/>
</dbReference>
<dbReference type="OrthoDB" id="4850726at2759"/>
<evidence type="ECO:0000313" key="1">
    <source>
        <dbReference type="EMBL" id="PYH87752.1"/>
    </source>
</evidence>
<dbReference type="InterPro" id="IPR052895">
    <property type="entry name" value="HetReg/Transcr_Mod"/>
</dbReference>
<dbReference type="PANTHER" id="PTHR24148:SF82">
    <property type="entry name" value="HETEROKARYON INCOMPATIBILITY DOMAIN-CONTAINING PROTEIN"/>
    <property type="match status" value="1"/>
</dbReference>
<dbReference type="STRING" id="1448320.A0A319E9J6"/>
<organism evidence="1 2">
    <name type="scientific">Aspergillus ellipticus CBS 707.79</name>
    <dbReference type="NCBI Taxonomy" id="1448320"/>
    <lineage>
        <taxon>Eukaryota</taxon>
        <taxon>Fungi</taxon>
        <taxon>Dikarya</taxon>
        <taxon>Ascomycota</taxon>
        <taxon>Pezizomycotina</taxon>
        <taxon>Eurotiomycetes</taxon>
        <taxon>Eurotiomycetidae</taxon>
        <taxon>Eurotiales</taxon>
        <taxon>Aspergillaceae</taxon>
        <taxon>Aspergillus</taxon>
        <taxon>Aspergillus subgen. Circumdati</taxon>
    </lineage>
</organism>
<accession>A0A319E9J6</accession>
<dbReference type="AlphaFoldDB" id="A0A319E9J6"/>
<dbReference type="VEuPathDB" id="FungiDB:BO71DRAFT_489317"/>
<keyword evidence="2" id="KW-1185">Reference proteome</keyword>
<protein>
    <recommendedName>
        <fullName evidence="3">Heterokaryon incompatibility domain-containing protein</fullName>
    </recommendedName>
</protein>
<reference evidence="1 2" key="1">
    <citation type="submission" date="2018-02" db="EMBL/GenBank/DDBJ databases">
        <title>The genomes of Aspergillus section Nigri reveals drivers in fungal speciation.</title>
        <authorList>
            <consortium name="DOE Joint Genome Institute"/>
            <person name="Vesth T.C."/>
            <person name="Nybo J."/>
            <person name="Theobald S."/>
            <person name="Brandl J."/>
            <person name="Frisvad J.C."/>
            <person name="Nielsen K.F."/>
            <person name="Lyhne E.K."/>
            <person name="Kogle M.E."/>
            <person name="Kuo A."/>
            <person name="Riley R."/>
            <person name="Clum A."/>
            <person name="Nolan M."/>
            <person name="Lipzen A."/>
            <person name="Salamov A."/>
            <person name="Henrissat B."/>
            <person name="Wiebenga A."/>
            <person name="De vries R.P."/>
            <person name="Grigoriev I.V."/>
            <person name="Mortensen U.H."/>
            <person name="Andersen M.R."/>
            <person name="Baker S.E."/>
        </authorList>
    </citation>
    <scope>NUCLEOTIDE SEQUENCE [LARGE SCALE GENOMIC DNA]</scope>
    <source>
        <strain evidence="1 2">CBS 707.79</strain>
    </source>
</reference>
<evidence type="ECO:0000313" key="2">
    <source>
        <dbReference type="Proteomes" id="UP000247810"/>
    </source>
</evidence>
<dbReference type="EMBL" id="KZ826177">
    <property type="protein sequence ID" value="PYH87752.1"/>
    <property type="molecule type" value="Genomic_DNA"/>
</dbReference>
<evidence type="ECO:0008006" key="3">
    <source>
        <dbReference type="Google" id="ProtNLM"/>
    </source>
</evidence>
<name>A0A319E9J6_9EURO</name>
<dbReference type="Proteomes" id="UP000247810">
    <property type="component" value="Unassembled WGS sequence"/>
</dbReference>